<dbReference type="OMA" id="YWLAGAC"/>
<keyword evidence="8 21" id="KW-1133">Transmembrane helix</keyword>
<dbReference type="SUPFAM" id="SSF53850">
    <property type="entry name" value="Periplasmic binding protein-like II"/>
    <property type="match status" value="1"/>
</dbReference>
<dbReference type="EMBL" id="UYYF01000437">
    <property type="protein sequence ID" value="VDM98173.1"/>
    <property type="molecule type" value="Genomic_DNA"/>
</dbReference>
<evidence type="ECO:0000256" key="21">
    <source>
        <dbReference type="SAM" id="Phobius"/>
    </source>
</evidence>
<dbReference type="Proteomes" id="UP000276776">
    <property type="component" value="Unassembled WGS sequence"/>
</dbReference>
<dbReference type="Gene3D" id="3.40.190.10">
    <property type="entry name" value="Periplasmic binding protein-like II"/>
    <property type="match status" value="2"/>
</dbReference>
<dbReference type="InterPro" id="IPR015683">
    <property type="entry name" value="Ionotropic_Glu_rcpt"/>
</dbReference>
<gene>
    <name evidence="24" type="ORF">TCLT_LOCUS2293</name>
</gene>
<dbReference type="Pfam" id="PF10613">
    <property type="entry name" value="Lig_chan-Glu_bd"/>
    <property type="match status" value="1"/>
</dbReference>
<evidence type="ECO:0000256" key="12">
    <source>
        <dbReference type="ARBA" id="ARBA00023170"/>
    </source>
</evidence>
<dbReference type="InterPro" id="IPR001508">
    <property type="entry name" value="Iono_Glu_rcpt_met"/>
</dbReference>
<evidence type="ECO:0000256" key="2">
    <source>
        <dbReference type="ARBA" id="ARBA00008685"/>
    </source>
</evidence>
<keyword evidence="5 21" id="KW-0812">Transmembrane</keyword>
<dbReference type="SUPFAM" id="SSF53822">
    <property type="entry name" value="Periplasmic binding protein-like I"/>
    <property type="match status" value="1"/>
</dbReference>
<evidence type="ECO:0000256" key="19">
    <source>
        <dbReference type="PIRSR" id="PIRSR601508-2"/>
    </source>
</evidence>
<evidence type="ECO:0000256" key="17">
    <source>
        <dbReference type="ARBA" id="ARBA00034100"/>
    </source>
</evidence>
<comment type="subcellular location">
    <subcellularLocation>
        <location evidence="1">Cell membrane</location>
        <topology evidence="1">Multi-pass membrane protein</topology>
    </subcellularLocation>
    <subcellularLocation>
        <location evidence="17">Postsynaptic cell membrane</location>
    </subcellularLocation>
</comment>
<evidence type="ECO:0000256" key="5">
    <source>
        <dbReference type="ARBA" id="ARBA00022692"/>
    </source>
</evidence>
<dbReference type="InterPro" id="IPR001828">
    <property type="entry name" value="ANF_lig-bd_rcpt"/>
</dbReference>
<keyword evidence="16" id="KW-0407">Ion channel</keyword>
<feature type="transmembrane region" description="Helical" evidence="21">
    <location>
        <begin position="806"/>
        <end position="828"/>
    </location>
</feature>
<dbReference type="PANTHER" id="PTHR18966">
    <property type="entry name" value="IONOTROPIC GLUTAMATE RECEPTOR"/>
    <property type="match status" value="1"/>
</dbReference>
<keyword evidence="11 21" id="KW-0472">Membrane</keyword>
<dbReference type="GO" id="GO:0045211">
    <property type="term" value="C:postsynaptic membrane"/>
    <property type="evidence" value="ECO:0007669"/>
    <property type="project" value="UniProtKB-SubCell"/>
</dbReference>
<evidence type="ECO:0000259" key="22">
    <source>
        <dbReference type="SMART" id="SM00079"/>
    </source>
</evidence>
<evidence type="ECO:0000256" key="8">
    <source>
        <dbReference type="ARBA" id="ARBA00022989"/>
    </source>
</evidence>
<dbReference type="STRING" id="103827.A0A0N5CPZ2"/>
<dbReference type="InterPro" id="IPR019594">
    <property type="entry name" value="Glu/Gly-bd"/>
</dbReference>
<feature type="binding site" evidence="18">
    <location>
        <position position="509"/>
    </location>
    <ligand>
        <name>L-glutamate</name>
        <dbReference type="ChEBI" id="CHEBI:29985"/>
    </ligand>
</feature>
<feature type="domain" description="Ionotropic glutamate receptor L-glutamate and glycine-binding" evidence="23">
    <location>
        <begin position="435"/>
        <end position="493"/>
    </location>
</feature>
<evidence type="ECO:0000256" key="4">
    <source>
        <dbReference type="ARBA" id="ARBA00022475"/>
    </source>
</evidence>
<dbReference type="GO" id="GO:0015276">
    <property type="term" value="F:ligand-gated monoatomic ion channel activity"/>
    <property type="evidence" value="ECO:0007669"/>
    <property type="project" value="InterPro"/>
</dbReference>
<reference evidence="24 25" key="2">
    <citation type="submission" date="2018-11" db="EMBL/GenBank/DDBJ databases">
        <authorList>
            <consortium name="Pathogen Informatics"/>
        </authorList>
    </citation>
    <scope>NUCLEOTIDE SEQUENCE [LARGE SCALE GENOMIC DNA]</scope>
</reference>
<dbReference type="OrthoDB" id="5984008at2759"/>
<evidence type="ECO:0000256" key="20">
    <source>
        <dbReference type="PIRSR" id="PIRSR601508-3"/>
    </source>
</evidence>
<feature type="transmembrane region" description="Helical" evidence="21">
    <location>
        <begin position="546"/>
        <end position="567"/>
    </location>
</feature>
<name>A0A0N5CPZ2_THECL</name>
<keyword evidence="6" id="KW-0479">Metal-binding</keyword>
<keyword evidence="4" id="KW-1003">Cell membrane</keyword>
<evidence type="ECO:0000256" key="6">
    <source>
        <dbReference type="ARBA" id="ARBA00022723"/>
    </source>
</evidence>
<dbReference type="AlphaFoldDB" id="A0A0N5CPZ2"/>
<dbReference type="WBParaSite" id="TCLT_0000229201-mRNA-1">
    <property type="protein sequence ID" value="TCLT_0000229201-mRNA-1"/>
    <property type="gene ID" value="TCLT_0000229201"/>
</dbReference>
<keyword evidence="10" id="KW-0406">Ion transport</keyword>
<dbReference type="FunFam" id="3.40.190.10:FF:000009">
    <property type="entry name" value="Putative glutamate receptor ionotropic NMDA 2B"/>
    <property type="match status" value="1"/>
</dbReference>
<evidence type="ECO:0000313" key="24">
    <source>
        <dbReference type="EMBL" id="VDM98173.1"/>
    </source>
</evidence>
<keyword evidence="3" id="KW-0813">Transport</keyword>
<feature type="site" description="Interaction with the cone snail toxin Con-ikot-ikot" evidence="19">
    <location>
        <position position="683"/>
    </location>
</feature>
<protein>
    <submittedName>
        <fullName evidence="26">Glutamate receptor</fullName>
    </submittedName>
</protein>
<evidence type="ECO:0000256" key="9">
    <source>
        <dbReference type="ARBA" id="ARBA00023018"/>
    </source>
</evidence>
<reference evidence="26" key="1">
    <citation type="submission" date="2017-02" db="UniProtKB">
        <authorList>
            <consortium name="WormBaseParasite"/>
        </authorList>
    </citation>
    <scope>IDENTIFICATION</scope>
</reference>
<dbReference type="InterPro" id="IPR001320">
    <property type="entry name" value="Iontro_rcpt_C"/>
</dbReference>
<keyword evidence="9" id="KW-0770">Synapse</keyword>
<evidence type="ECO:0000256" key="1">
    <source>
        <dbReference type="ARBA" id="ARBA00004651"/>
    </source>
</evidence>
<proteinExistence type="inferred from homology"/>
<dbReference type="Pfam" id="PF01094">
    <property type="entry name" value="ANF_receptor"/>
    <property type="match status" value="1"/>
</dbReference>
<comment type="similarity">
    <text evidence="2">Belongs to the glutamate-gated ion channel (TC 1.A.10.1) family.</text>
</comment>
<dbReference type="InterPro" id="IPR028082">
    <property type="entry name" value="Peripla_BP_I"/>
</dbReference>
<organism evidence="26">
    <name type="scientific">Thelazia callipaeda</name>
    <name type="common">Oriental eyeworm</name>
    <name type="synonym">Parasitic nematode</name>
    <dbReference type="NCBI Taxonomy" id="103827"/>
    <lineage>
        <taxon>Eukaryota</taxon>
        <taxon>Metazoa</taxon>
        <taxon>Ecdysozoa</taxon>
        <taxon>Nematoda</taxon>
        <taxon>Chromadorea</taxon>
        <taxon>Rhabditida</taxon>
        <taxon>Spirurina</taxon>
        <taxon>Spiruromorpha</taxon>
        <taxon>Thelazioidea</taxon>
        <taxon>Thelaziidae</taxon>
        <taxon>Thelazia</taxon>
    </lineage>
</organism>
<keyword evidence="13" id="KW-0325">Glycoprotein</keyword>
<keyword evidence="12" id="KW-0675">Receptor</keyword>
<keyword evidence="7" id="KW-0862">Zinc</keyword>
<evidence type="ECO:0000256" key="10">
    <source>
        <dbReference type="ARBA" id="ARBA00023065"/>
    </source>
</evidence>
<evidence type="ECO:0000313" key="25">
    <source>
        <dbReference type="Proteomes" id="UP000276776"/>
    </source>
</evidence>
<dbReference type="PRINTS" id="PR00177">
    <property type="entry name" value="NMDARECEPTOR"/>
</dbReference>
<feature type="domain" description="Ionotropic glutamate receptor C-terminal" evidence="22">
    <location>
        <begin position="424"/>
        <end position="786"/>
    </location>
</feature>
<evidence type="ECO:0000256" key="3">
    <source>
        <dbReference type="ARBA" id="ARBA00022448"/>
    </source>
</evidence>
<evidence type="ECO:0000259" key="23">
    <source>
        <dbReference type="SMART" id="SM00918"/>
    </source>
</evidence>
<evidence type="ECO:0000256" key="11">
    <source>
        <dbReference type="ARBA" id="ARBA00023136"/>
    </source>
</evidence>
<evidence type="ECO:0000256" key="15">
    <source>
        <dbReference type="ARBA" id="ARBA00023286"/>
    </source>
</evidence>
<feature type="site" description="Crucial to convey clamshell closure to channel opening" evidence="19">
    <location>
        <position position="650"/>
    </location>
</feature>
<accession>A0A0N5CPZ2</accession>
<feature type="binding site" evidence="18">
    <location>
        <position position="721"/>
    </location>
    <ligand>
        <name>L-glutamate</name>
        <dbReference type="ChEBI" id="CHEBI:29985"/>
    </ligand>
</feature>
<dbReference type="SMART" id="SM00079">
    <property type="entry name" value="PBPe"/>
    <property type="match status" value="1"/>
</dbReference>
<dbReference type="GO" id="GO:0046872">
    <property type="term" value="F:metal ion binding"/>
    <property type="evidence" value="ECO:0007669"/>
    <property type="project" value="UniProtKB-KW"/>
</dbReference>
<dbReference type="Gene3D" id="1.10.287.70">
    <property type="match status" value="1"/>
</dbReference>
<feature type="disulfide bond" evidence="20">
    <location>
        <begin position="735"/>
        <end position="788"/>
    </location>
</feature>
<evidence type="ECO:0000256" key="7">
    <source>
        <dbReference type="ARBA" id="ARBA00022833"/>
    </source>
</evidence>
<evidence type="ECO:0000256" key="13">
    <source>
        <dbReference type="ARBA" id="ARBA00023180"/>
    </source>
</evidence>
<dbReference type="SMART" id="SM00918">
    <property type="entry name" value="Lig_chan-Glu_bd"/>
    <property type="match status" value="1"/>
</dbReference>
<feature type="transmembrane region" description="Helical" evidence="21">
    <location>
        <begin position="619"/>
        <end position="642"/>
    </location>
</feature>
<feature type="binding site" evidence="18">
    <location>
        <position position="678"/>
    </location>
    <ligand>
        <name>L-glutamate</name>
        <dbReference type="ChEBI" id="CHEBI:29985"/>
    </ligand>
</feature>
<dbReference type="Gene3D" id="3.40.50.2300">
    <property type="match status" value="2"/>
</dbReference>
<sequence length="853" mass="96998">MMTTLQHNNYILQIRKIAQNYTLNPINCVLPRGMFYPSDVLNCLCNILIKNRVSLIVYVTAQETYDQMTSASQYFLHMASQTGIPIIAWNADNAGYSQNWDLTQYRILQMAPPIEHQIKAMIAILKRYNWPNFGIVRSKIAGSLDFLQLCMTNSRLCRFRIVHEEEIDDKDDLRRIKEQLMTLKKSEAKIILLYSTSSAARKIFQAAFEVDMIGERYLWIGTQSVKGTTTSLTPPMQPGMLTINFHTVSNAMLPPTDDVLPLVIGIAPKLFGIALSKLGANESHTLQPNLSCENRPQQAKWPEGEIIYKKMKESYVKGNPYHAKDGYDSFVYRFNEYGKLNDTYLTISNLRKKSNTLVWDKVGEFTGNELRMADIEWPGGKANPPEGTADNFHITIVTLHEPPFIIVSDLDADTGTCPGNRGSICDWGTEQFVKNAVYTNRTVNKCCSGYCIDLLEKLARDIGFTYTLYKVRDEKWGIKNEKAWNGLIQDLVTNKADMCVTSLKLNSERARDIDFSIPFLETGITIIVKVKSGVLSPTAFLEPFEYSTWVLILLVSIQGAAFSIFIFERLSPSNCNKEHHPSTSHEFSLCRAYWLVWATLFGASVSTDNPRSMVSRFMALVWAAFGLTFVAVYTANLAAFMITRVQFYDLKGIDDDRLVYAEHQTPPFLYGTVEGGNTHETMKRNWFRVNQYVTNNKLFRDNISAGIEAVKKEELHAFVYDAVVLDYHAGKDPNCELITVGKWSSMTGYGFGFPKNSPYLHKVNHYMLQYHQNGDLERLQNFWMTGACTPDSNSQTRSAPLGVGNFMSAFCLLIVIGIFSLGFEYLFVYQLKKRVRYFDQSGWRGLLSTVFLF</sequence>
<keyword evidence="20" id="KW-1015">Disulfide bond</keyword>
<dbReference type="Pfam" id="PF00060">
    <property type="entry name" value="Lig_chan"/>
    <property type="match status" value="1"/>
</dbReference>
<keyword evidence="14" id="KW-0628">Postsynaptic cell membrane</keyword>
<keyword evidence="25" id="KW-1185">Reference proteome</keyword>
<keyword evidence="15" id="KW-1071">Ligand-gated ion channel</keyword>
<evidence type="ECO:0000313" key="26">
    <source>
        <dbReference type="WBParaSite" id="TCLT_0000229201-mRNA-1"/>
    </source>
</evidence>
<dbReference type="GO" id="GO:0038023">
    <property type="term" value="F:signaling receptor activity"/>
    <property type="evidence" value="ECO:0007669"/>
    <property type="project" value="InterPro"/>
</dbReference>
<evidence type="ECO:0000256" key="14">
    <source>
        <dbReference type="ARBA" id="ARBA00023257"/>
    </source>
</evidence>
<evidence type="ECO:0000256" key="18">
    <source>
        <dbReference type="PIRSR" id="PIRSR601508-1"/>
    </source>
</evidence>
<evidence type="ECO:0000256" key="16">
    <source>
        <dbReference type="ARBA" id="ARBA00023303"/>
    </source>
</evidence>